<dbReference type="VEuPathDB" id="FungiDB:QG37_05257"/>
<reference evidence="2" key="1">
    <citation type="journal article" date="2015" name="BMC Genomics">
        <title>Draft genome of a commonly misdiagnosed multidrug resistant pathogen Candida auris.</title>
        <authorList>
            <person name="Chatterjee S."/>
            <person name="Alampalli S.V."/>
            <person name="Nageshan R.K."/>
            <person name="Chettiar S.T."/>
            <person name="Joshi S."/>
            <person name="Tatu U.S."/>
        </authorList>
    </citation>
    <scope>NUCLEOTIDE SEQUENCE [LARGE SCALE GENOMIC DNA]</scope>
    <source>
        <strain evidence="2">6684</strain>
    </source>
</reference>
<gene>
    <name evidence="1" type="ORF">QG37_05257</name>
</gene>
<comment type="caution">
    <text evidence="1">The sequence shown here is derived from an EMBL/GenBank/DDBJ whole genome shotgun (WGS) entry which is preliminary data.</text>
</comment>
<sequence length="54" mass="5890">MSCQDQLAKGMRLVKFSAYSAALASCTKESANVAERLIMPESFKEYLAGENGDK</sequence>
<accession>A0A0L0NVI4</accession>
<name>A0A0L0NVI4_CANAR</name>
<protein>
    <submittedName>
        <fullName evidence="1">Uncharacterized protein</fullName>
    </submittedName>
</protein>
<dbReference type="Proteomes" id="UP000037122">
    <property type="component" value="Unassembled WGS sequence"/>
</dbReference>
<dbReference type="EMBL" id="LGST01000037">
    <property type="protein sequence ID" value="KND98023.1"/>
    <property type="molecule type" value="Genomic_DNA"/>
</dbReference>
<dbReference type="AlphaFoldDB" id="A0A0L0NVI4"/>
<evidence type="ECO:0000313" key="1">
    <source>
        <dbReference type="EMBL" id="KND98023.1"/>
    </source>
</evidence>
<proteinExistence type="predicted"/>
<organism evidence="1 2">
    <name type="scientific">Candidozyma auris</name>
    <name type="common">Yeast</name>
    <name type="synonym">Candida auris</name>
    <dbReference type="NCBI Taxonomy" id="498019"/>
    <lineage>
        <taxon>Eukaryota</taxon>
        <taxon>Fungi</taxon>
        <taxon>Dikarya</taxon>
        <taxon>Ascomycota</taxon>
        <taxon>Saccharomycotina</taxon>
        <taxon>Pichiomycetes</taxon>
        <taxon>Metschnikowiaceae</taxon>
        <taxon>Candidozyma</taxon>
    </lineage>
</organism>
<evidence type="ECO:0000313" key="2">
    <source>
        <dbReference type="Proteomes" id="UP000037122"/>
    </source>
</evidence>